<name>A0A109BDD4_HYPSL</name>
<dbReference type="SUPFAM" id="SSF63411">
    <property type="entry name" value="LuxS/MPP-like metallohydrolase"/>
    <property type="match status" value="2"/>
</dbReference>
<dbReference type="EC" id="3.4.24.64" evidence="7"/>
<evidence type="ECO:0000256" key="1">
    <source>
        <dbReference type="ARBA" id="ARBA00001947"/>
    </source>
</evidence>
<comment type="cofactor">
    <cofactor evidence="1">
        <name>Zn(2+)</name>
        <dbReference type="ChEBI" id="CHEBI:29105"/>
    </cofactor>
</comment>
<accession>A0A109BDD4</accession>
<evidence type="ECO:0000256" key="4">
    <source>
        <dbReference type="RuleBase" id="RU004447"/>
    </source>
</evidence>
<evidence type="ECO:0000313" key="7">
    <source>
        <dbReference type="EMBL" id="KWT66723.1"/>
    </source>
</evidence>
<dbReference type="InterPro" id="IPR001431">
    <property type="entry name" value="Pept_M16_Zn_BS"/>
</dbReference>
<dbReference type="FunFam" id="3.30.830.10:FF:000008">
    <property type="entry name" value="Mitochondrial-processing peptidase subunit beta"/>
    <property type="match status" value="1"/>
</dbReference>
<dbReference type="EMBL" id="LMTR01000072">
    <property type="protein sequence ID" value="KWT66723.1"/>
    <property type="molecule type" value="Genomic_DNA"/>
</dbReference>
<evidence type="ECO:0000256" key="2">
    <source>
        <dbReference type="ARBA" id="ARBA00007261"/>
    </source>
</evidence>
<dbReference type="InterPro" id="IPR050361">
    <property type="entry name" value="MPP/UQCRC_Complex"/>
</dbReference>
<comment type="similarity">
    <text evidence="2 4">Belongs to the peptidase M16 family.</text>
</comment>
<evidence type="ECO:0000313" key="8">
    <source>
        <dbReference type="Proteomes" id="UP000059074"/>
    </source>
</evidence>
<protein>
    <submittedName>
        <fullName evidence="7">Mitochondrial processing peptidase-like protein</fullName>
        <ecNumber evidence="7">3.4.24.64</ecNumber>
    </submittedName>
</protein>
<comment type="caution">
    <text evidence="7">The sequence shown here is derived from an EMBL/GenBank/DDBJ whole genome shotgun (WGS) entry which is preliminary data.</text>
</comment>
<evidence type="ECO:0000259" key="5">
    <source>
        <dbReference type="Pfam" id="PF00675"/>
    </source>
</evidence>
<dbReference type="PROSITE" id="PS00143">
    <property type="entry name" value="INSULINASE"/>
    <property type="match status" value="1"/>
</dbReference>
<dbReference type="Pfam" id="PF00675">
    <property type="entry name" value="Peptidase_M16"/>
    <property type="match status" value="1"/>
</dbReference>
<dbReference type="Pfam" id="PF05193">
    <property type="entry name" value="Peptidase_M16_C"/>
    <property type="match status" value="1"/>
</dbReference>
<feature type="domain" description="Peptidase M16 N-terminal" evidence="5">
    <location>
        <begin position="13"/>
        <end position="160"/>
    </location>
</feature>
<dbReference type="STRING" id="121290.APY04_2354"/>
<dbReference type="AlphaFoldDB" id="A0A109BDD4"/>
<dbReference type="OrthoDB" id="9811314at2"/>
<dbReference type="GO" id="GO:0004222">
    <property type="term" value="F:metalloendopeptidase activity"/>
    <property type="evidence" value="ECO:0007669"/>
    <property type="project" value="UniProtKB-EC"/>
</dbReference>
<dbReference type="GO" id="GO:0046872">
    <property type="term" value="F:metal ion binding"/>
    <property type="evidence" value="ECO:0007669"/>
    <property type="project" value="InterPro"/>
</dbReference>
<dbReference type="InterPro" id="IPR007863">
    <property type="entry name" value="Peptidase_M16_C"/>
</dbReference>
<feature type="domain" description="Peptidase M16 C-terminal" evidence="6">
    <location>
        <begin position="167"/>
        <end position="340"/>
    </location>
</feature>
<dbReference type="InterPro" id="IPR011249">
    <property type="entry name" value="Metalloenz_LuxS/M16"/>
</dbReference>
<keyword evidence="8" id="KW-1185">Reference proteome</keyword>
<reference evidence="7 8" key="1">
    <citation type="submission" date="2015-10" db="EMBL/GenBank/DDBJ databases">
        <title>Transcriptomic analysis of a linuron degrading triple-species bacterial consortium.</title>
        <authorList>
            <person name="Albers P."/>
        </authorList>
    </citation>
    <scope>NUCLEOTIDE SEQUENCE [LARGE SCALE GENOMIC DNA]</scope>
    <source>
        <strain evidence="7 8">WDL6</strain>
    </source>
</reference>
<dbReference type="Gene3D" id="3.30.830.10">
    <property type="entry name" value="Metalloenzyme, LuxS/M16 peptidase-like"/>
    <property type="match status" value="2"/>
</dbReference>
<dbReference type="PATRIC" id="fig|121290.4.peg.1025"/>
<evidence type="ECO:0000259" key="6">
    <source>
        <dbReference type="Pfam" id="PF05193"/>
    </source>
</evidence>
<dbReference type="InterPro" id="IPR011765">
    <property type="entry name" value="Pept_M16_N"/>
</dbReference>
<dbReference type="Proteomes" id="UP000059074">
    <property type="component" value="Unassembled WGS sequence"/>
</dbReference>
<keyword evidence="7" id="KW-0378">Hydrolase</keyword>
<keyword evidence="3" id="KW-0645">Protease</keyword>
<dbReference type="PANTHER" id="PTHR11851:SF49">
    <property type="entry name" value="MITOCHONDRIAL-PROCESSING PEPTIDASE SUBUNIT ALPHA"/>
    <property type="match status" value="1"/>
</dbReference>
<dbReference type="RefSeq" id="WP_068462683.1">
    <property type="nucleotide sequence ID" value="NZ_LMTR01000072.1"/>
</dbReference>
<organism evidence="7 8">
    <name type="scientific">Hyphomicrobium sulfonivorans</name>
    <dbReference type="NCBI Taxonomy" id="121290"/>
    <lineage>
        <taxon>Bacteria</taxon>
        <taxon>Pseudomonadati</taxon>
        <taxon>Pseudomonadota</taxon>
        <taxon>Alphaproteobacteria</taxon>
        <taxon>Hyphomicrobiales</taxon>
        <taxon>Hyphomicrobiaceae</taxon>
        <taxon>Hyphomicrobium</taxon>
    </lineage>
</organism>
<dbReference type="GO" id="GO:0006508">
    <property type="term" value="P:proteolysis"/>
    <property type="evidence" value="ECO:0007669"/>
    <property type="project" value="InterPro"/>
</dbReference>
<gene>
    <name evidence="7" type="ORF">APY04_2354</name>
</gene>
<proteinExistence type="inferred from homology"/>
<sequence>MPVEITTLSNGLRVVTDTMPRLETVSLGLWVGTGARHESEREHGISHFLEHMAFKGTGTRTAQQIAEEIEAVGGDLNAATSMETTAYYARVLKGDEKVALGIIADILRNSEFGRPELEGERQVILQEIAATRDSPDDMGYDFLHDAAFPGQSVGRPILGTPESVGRFTSGDLRRFLGRRYGPANMVIGAAGAVRHGNLVRHVEALFGDFADKKRTTGERKAKYVGGVRFSEKSFEQSHLLIGFPSPSYQDESFFAAQVFSGLFGGGMSSRLFQEVREKRGLCYAIYSSAWSLSDTGLFAVHAATGTGLMTQLVDVVGAEFKRAAEQAPTTAELERSKAQLKAGLLMSLESSSARAEQVARNVMMHDRVLTNRELMDKVDAVTAEETRAFAAKLLSNKASVSLVGSGKRSRKYAELAAATVGT</sequence>
<dbReference type="PANTHER" id="PTHR11851">
    <property type="entry name" value="METALLOPROTEASE"/>
    <property type="match status" value="1"/>
</dbReference>
<keyword evidence="3" id="KW-0482">Metalloprotease</keyword>
<evidence type="ECO:0000256" key="3">
    <source>
        <dbReference type="ARBA" id="ARBA00023049"/>
    </source>
</evidence>